<name>A0A0F5VBR4_9GAMM</name>
<sequence>MALLKAVQNGEFLSATLDLSLPFEAGEWQLENGVVCQLTARGVLTVIPPGLSAASKDIVISSGVHGDETGPIELLQQLVKKILLGDLMPEHRLLLIIGHPEAINAHTRFIDENMNRLFGSINDETNVDRIRANLLQRSVDTFFQNSPSEHAERWHLDLHSAIRDSQHYTFAVSPFSEHKTRGLALFNFLHHGEIEAMMLSGSAAPTFSWYSAQNYGAQALTMELGKVARLGENDLARLEAFNQAMTALVSKQALPAYQGDKQVCVYRVTRTLTKHTDQFTFTFPANQANFTYFEEGTVLGSDNGEEYVAAKGGESVVFPNPNVALGQRACLLVKQSEVELTDQVVAKF</sequence>
<evidence type="ECO:0000256" key="2">
    <source>
        <dbReference type="ARBA" id="ARBA00022723"/>
    </source>
</evidence>
<dbReference type="GO" id="GO:0016788">
    <property type="term" value="F:hydrolase activity, acting on ester bonds"/>
    <property type="evidence" value="ECO:0007669"/>
    <property type="project" value="UniProtKB-UniRule"/>
</dbReference>
<dbReference type="PANTHER" id="PTHR15162">
    <property type="entry name" value="ASPARTOACYLASE"/>
    <property type="match status" value="1"/>
</dbReference>
<evidence type="ECO:0000259" key="7">
    <source>
        <dbReference type="Pfam" id="PF24827"/>
    </source>
</evidence>
<dbReference type="InterPro" id="IPR050178">
    <property type="entry name" value="AspA/AstE_fam"/>
</dbReference>
<evidence type="ECO:0000256" key="3">
    <source>
        <dbReference type="ARBA" id="ARBA00022801"/>
    </source>
</evidence>
<gene>
    <name evidence="5" type="primary">astE</name>
    <name evidence="8" type="ORF">KY46_14140</name>
</gene>
<comment type="function">
    <text evidence="5">Transforms N(2)-succinylglutamate into succinate and glutamate.</text>
</comment>
<evidence type="ECO:0000313" key="8">
    <source>
        <dbReference type="EMBL" id="KKC99231.1"/>
    </source>
</evidence>
<dbReference type="NCBIfam" id="NF003706">
    <property type="entry name" value="PRK05324.1"/>
    <property type="match status" value="1"/>
</dbReference>
<feature type="domain" description="AstE/AspA barrel-sandwich hybrid" evidence="6">
    <location>
        <begin position="262"/>
        <end position="335"/>
    </location>
</feature>
<comment type="cofactor">
    <cofactor evidence="5">
        <name>Zn(2+)</name>
        <dbReference type="ChEBI" id="CHEBI:29105"/>
    </cofactor>
    <text evidence="5">Binds 1 zinc ion per subunit.</text>
</comment>
<feature type="active site" evidence="5">
    <location>
        <position position="223"/>
    </location>
</feature>
<protein>
    <recommendedName>
        <fullName evidence="5">Succinylglutamate desuccinylase</fullName>
        <ecNumber evidence="5">3.5.1.96</ecNumber>
    </recommendedName>
</protein>
<dbReference type="PATRIC" id="fig|265726.11.peg.1069"/>
<dbReference type="InterPro" id="IPR055438">
    <property type="entry name" value="AstE_AspA_cat"/>
</dbReference>
<dbReference type="AlphaFoldDB" id="A0A0F5VBR4"/>
<keyword evidence="2 5" id="KW-0479">Metal-binding</keyword>
<dbReference type="Pfam" id="PF24827">
    <property type="entry name" value="AstE_AspA_cat"/>
    <property type="match status" value="1"/>
</dbReference>
<reference evidence="8 9" key="1">
    <citation type="submission" date="2014-12" db="EMBL/GenBank/DDBJ databases">
        <title>Mercury Reductase activity and rhizosphere competence traits in the genome of root associated Photobacterium halotolerans MELD1.</title>
        <authorList>
            <person name="Mathew D.C."/>
            <person name="Huang C.-C."/>
        </authorList>
    </citation>
    <scope>NUCLEOTIDE SEQUENCE [LARGE SCALE GENOMIC DNA]</scope>
    <source>
        <strain evidence="8 9">MELD1</strain>
    </source>
</reference>
<keyword evidence="4 5" id="KW-0862">Zinc</keyword>
<dbReference type="EMBL" id="JWYV01000012">
    <property type="protein sequence ID" value="KKC99231.1"/>
    <property type="molecule type" value="Genomic_DNA"/>
</dbReference>
<feature type="domain" description="Succinylglutamate desuccinylase/Aspartoacylase catalytic" evidence="7">
    <location>
        <begin position="56"/>
        <end position="248"/>
    </location>
</feature>
<dbReference type="Gene3D" id="3.40.630.10">
    <property type="entry name" value="Zn peptidases"/>
    <property type="match status" value="1"/>
</dbReference>
<dbReference type="GO" id="GO:0008270">
    <property type="term" value="F:zinc ion binding"/>
    <property type="evidence" value="ECO:0007669"/>
    <property type="project" value="UniProtKB-UniRule"/>
</dbReference>
<evidence type="ECO:0000259" key="6">
    <source>
        <dbReference type="Pfam" id="PF04952"/>
    </source>
</evidence>
<evidence type="ECO:0000313" key="9">
    <source>
        <dbReference type="Proteomes" id="UP000033633"/>
    </source>
</evidence>
<dbReference type="InterPro" id="IPR016681">
    <property type="entry name" value="SuccinylGlu_desuccinylase"/>
</dbReference>
<feature type="binding site" evidence="5">
    <location>
        <position position="159"/>
    </location>
    <ligand>
        <name>Zn(2+)</name>
        <dbReference type="ChEBI" id="CHEBI:29105"/>
    </ligand>
</feature>
<dbReference type="UniPathway" id="UPA00185">
    <property type="reaction ID" value="UER00283"/>
</dbReference>
<organism evidence="8 9">
    <name type="scientific">Photobacterium halotolerans</name>
    <dbReference type="NCBI Taxonomy" id="265726"/>
    <lineage>
        <taxon>Bacteria</taxon>
        <taxon>Pseudomonadati</taxon>
        <taxon>Pseudomonadota</taxon>
        <taxon>Gammaproteobacteria</taxon>
        <taxon>Vibrionales</taxon>
        <taxon>Vibrionaceae</taxon>
        <taxon>Photobacterium</taxon>
    </lineage>
</organism>
<keyword evidence="9" id="KW-1185">Reference proteome</keyword>
<keyword evidence="3 5" id="KW-0378">Hydrolase</keyword>
<dbReference type="PANTHER" id="PTHR15162:SF7">
    <property type="entry name" value="SUCCINYLGLUTAMATE DESUCCINYLASE"/>
    <property type="match status" value="1"/>
</dbReference>
<accession>A0A0F5VBR4</accession>
<dbReference type="OrthoDB" id="5290473at2"/>
<feature type="binding site" evidence="5">
    <location>
        <position position="65"/>
    </location>
    <ligand>
        <name>Zn(2+)</name>
        <dbReference type="ChEBI" id="CHEBI:29105"/>
    </ligand>
</feature>
<evidence type="ECO:0000256" key="4">
    <source>
        <dbReference type="ARBA" id="ARBA00022833"/>
    </source>
</evidence>
<feature type="binding site" evidence="5">
    <location>
        <position position="68"/>
    </location>
    <ligand>
        <name>Zn(2+)</name>
        <dbReference type="ChEBI" id="CHEBI:29105"/>
    </ligand>
</feature>
<evidence type="ECO:0000256" key="5">
    <source>
        <dbReference type="HAMAP-Rule" id="MF_00767"/>
    </source>
</evidence>
<comment type="pathway">
    <text evidence="5">Amino-acid degradation; L-arginine degradation via AST pathway; L-glutamate and succinate from L-arginine: step 5/5.</text>
</comment>
<comment type="catalytic activity">
    <reaction evidence="5">
        <text>N-succinyl-L-glutamate + H2O = L-glutamate + succinate</text>
        <dbReference type="Rhea" id="RHEA:15169"/>
        <dbReference type="ChEBI" id="CHEBI:15377"/>
        <dbReference type="ChEBI" id="CHEBI:29985"/>
        <dbReference type="ChEBI" id="CHEBI:30031"/>
        <dbReference type="ChEBI" id="CHEBI:58763"/>
        <dbReference type="EC" id="3.5.1.96"/>
    </reaction>
</comment>
<dbReference type="STRING" id="265726.KY46_14140"/>
<dbReference type="InterPro" id="IPR007036">
    <property type="entry name" value="Aste_AspA_hybrid_dom"/>
</dbReference>
<dbReference type="GO" id="GO:0019545">
    <property type="term" value="P:L-arginine catabolic process to succinate"/>
    <property type="evidence" value="ECO:0007669"/>
    <property type="project" value="UniProtKB-UniRule"/>
</dbReference>
<comment type="caution">
    <text evidence="8">The sequence shown here is derived from an EMBL/GenBank/DDBJ whole genome shotgun (WGS) entry which is preliminary data.</text>
</comment>
<comment type="similarity">
    <text evidence="5">Belongs to the AspA/AstE family. Succinylglutamate desuccinylase subfamily.</text>
</comment>
<keyword evidence="1 5" id="KW-0056">Arginine metabolism</keyword>
<dbReference type="Pfam" id="PF04952">
    <property type="entry name" value="AstE_AspA_hybrid"/>
    <property type="match status" value="1"/>
</dbReference>
<dbReference type="Proteomes" id="UP000033633">
    <property type="component" value="Unassembled WGS sequence"/>
</dbReference>
<dbReference type="EC" id="3.5.1.96" evidence="5"/>
<evidence type="ECO:0000256" key="1">
    <source>
        <dbReference type="ARBA" id="ARBA00022503"/>
    </source>
</evidence>
<dbReference type="GO" id="GO:0019544">
    <property type="term" value="P:L-arginine catabolic process to L-glutamate"/>
    <property type="evidence" value="ECO:0007669"/>
    <property type="project" value="UniProtKB-UniRule"/>
</dbReference>
<proteinExistence type="inferred from homology"/>
<dbReference type="CDD" id="cd03855">
    <property type="entry name" value="M14_ASTE"/>
    <property type="match status" value="1"/>
</dbReference>
<dbReference type="SUPFAM" id="SSF53187">
    <property type="entry name" value="Zn-dependent exopeptidases"/>
    <property type="match status" value="1"/>
</dbReference>
<dbReference type="HAMAP" id="MF_00767">
    <property type="entry name" value="Arg_catab_AstE"/>
    <property type="match status" value="1"/>
</dbReference>
<dbReference type="GO" id="GO:0009017">
    <property type="term" value="F:succinylglutamate desuccinylase activity"/>
    <property type="evidence" value="ECO:0007669"/>
    <property type="project" value="UniProtKB-EC"/>
</dbReference>
<dbReference type="PIRSF" id="PIRSF017020">
    <property type="entry name" value="AstE"/>
    <property type="match status" value="1"/>
</dbReference>